<dbReference type="Proteomes" id="UP001381693">
    <property type="component" value="Unassembled WGS sequence"/>
</dbReference>
<dbReference type="SMART" id="SM00249">
    <property type="entry name" value="PHD"/>
    <property type="match status" value="1"/>
</dbReference>
<evidence type="ECO:0000256" key="2">
    <source>
        <dbReference type="ARBA" id="ARBA00022771"/>
    </source>
</evidence>
<comment type="caution">
    <text evidence="7">The sequence shown here is derived from an EMBL/GenBank/DDBJ whole genome shotgun (WGS) entry which is preliminary data.</text>
</comment>
<feature type="domain" description="PHD-type" evidence="6">
    <location>
        <begin position="49"/>
        <end position="113"/>
    </location>
</feature>
<reference evidence="7 8" key="1">
    <citation type="submission" date="2023-11" db="EMBL/GenBank/DDBJ databases">
        <title>Halocaridina rubra genome assembly.</title>
        <authorList>
            <person name="Smith C."/>
        </authorList>
    </citation>
    <scope>NUCLEOTIDE SEQUENCE [LARGE SCALE GENOMIC DNA]</scope>
    <source>
        <strain evidence="7">EP-1</strain>
        <tissue evidence="7">Whole</tissue>
    </source>
</reference>
<dbReference type="PROSITE" id="PS50016">
    <property type="entry name" value="ZF_PHD_2"/>
    <property type="match status" value="1"/>
</dbReference>
<dbReference type="GO" id="GO:0008270">
    <property type="term" value="F:zinc ion binding"/>
    <property type="evidence" value="ECO:0007669"/>
    <property type="project" value="UniProtKB-KW"/>
</dbReference>
<proteinExistence type="predicted"/>
<feature type="compositionally biased region" description="Polar residues" evidence="5">
    <location>
        <begin position="14"/>
        <end position="48"/>
    </location>
</feature>
<dbReference type="Pfam" id="PF00628">
    <property type="entry name" value="PHD"/>
    <property type="match status" value="1"/>
</dbReference>
<dbReference type="InterPro" id="IPR001965">
    <property type="entry name" value="Znf_PHD"/>
</dbReference>
<keyword evidence="3" id="KW-0862">Zinc</keyword>
<evidence type="ECO:0000256" key="4">
    <source>
        <dbReference type="PROSITE-ProRule" id="PRU00146"/>
    </source>
</evidence>
<keyword evidence="2 4" id="KW-0863">Zinc-finger</keyword>
<feature type="compositionally biased region" description="Basic residues" evidence="5">
    <location>
        <begin position="1"/>
        <end position="10"/>
    </location>
</feature>
<evidence type="ECO:0000256" key="5">
    <source>
        <dbReference type="SAM" id="MobiDB-lite"/>
    </source>
</evidence>
<dbReference type="AlphaFoldDB" id="A0AAN9A9E5"/>
<organism evidence="7 8">
    <name type="scientific">Halocaridina rubra</name>
    <name type="common">Hawaiian red shrimp</name>
    <dbReference type="NCBI Taxonomy" id="373956"/>
    <lineage>
        <taxon>Eukaryota</taxon>
        <taxon>Metazoa</taxon>
        <taxon>Ecdysozoa</taxon>
        <taxon>Arthropoda</taxon>
        <taxon>Crustacea</taxon>
        <taxon>Multicrustacea</taxon>
        <taxon>Malacostraca</taxon>
        <taxon>Eumalacostraca</taxon>
        <taxon>Eucarida</taxon>
        <taxon>Decapoda</taxon>
        <taxon>Pleocyemata</taxon>
        <taxon>Caridea</taxon>
        <taxon>Atyoidea</taxon>
        <taxon>Atyidae</taxon>
        <taxon>Halocaridina</taxon>
    </lineage>
</organism>
<protein>
    <recommendedName>
        <fullName evidence="6">PHD-type domain-containing protein</fullName>
    </recommendedName>
</protein>
<feature type="region of interest" description="Disordered" evidence="5">
    <location>
        <begin position="1"/>
        <end position="50"/>
    </location>
</feature>
<accession>A0AAN9A9E5</accession>
<keyword evidence="8" id="KW-1185">Reference proteome</keyword>
<evidence type="ECO:0000259" key="6">
    <source>
        <dbReference type="PROSITE" id="PS50016"/>
    </source>
</evidence>
<evidence type="ECO:0000313" key="8">
    <source>
        <dbReference type="Proteomes" id="UP001381693"/>
    </source>
</evidence>
<dbReference type="SUPFAM" id="SSF57903">
    <property type="entry name" value="FYVE/PHD zinc finger"/>
    <property type="match status" value="1"/>
</dbReference>
<evidence type="ECO:0000313" key="7">
    <source>
        <dbReference type="EMBL" id="KAK7079403.1"/>
    </source>
</evidence>
<gene>
    <name evidence="7" type="ORF">SK128_019605</name>
</gene>
<dbReference type="InterPro" id="IPR019787">
    <property type="entry name" value="Znf_PHD-finger"/>
</dbReference>
<feature type="non-terminal residue" evidence="7">
    <location>
        <position position="325"/>
    </location>
</feature>
<name>A0AAN9A9E5_HALRR</name>
<dbReference type="CDD" id="cd15489">
    <property type="entry name" value="PHD_SF"/>
    <property type="match status" value="1"/>
</dbReference>
<sequence length="325" mass="37183">MARGRGQAKRHQNDQPNNNTGCPPSTGLSNQNPRDRGATNQGQSTAKSSDACKGGFTNKCGRPVTEDNEALQCDSCNRWFHISCQGVPKQRYDDIIALHDDDMPWYCHECRLLVPKLLNSLGVITKRCDAMMDEIHHLKLRVTIIENKDVDDDEARQDMIKEKCRELFQTEAERVKMRNNIIIFGLAESENPKSEIRMQYDSAKVNDILSDQIGLSHVSFDKVIRLTPHVSKPANINKPRPTKVILPSVDYRGDILRKAKTLKSPRNPQYKVVIAPDMCKVDKEENDRLIEELWKKRNDSRNKNENCSWVIRHKKIVRILESGNA</sequence>
<keyword evidence="1" id="KW-0479">Metal-binding</keyword>
<dbReference type="InterPro" id="IPR011011">
    <property type="entry name" value="Znf_FYVE_PHD"/>
</dbReference>
<dbReference type="InterPro" id="IPR013083">
    <property type="entry name" value="Znf_RING/FYVE/PHD"/>
</dbReference>
<dbReference type="Gene3D" id="3.30.40.10">
    <property type="entry name" value="Zinc/RING finger domain, C3HC4 (zinc finger)"/>
    <property type="match status" value="1"/>
</dbReference>
<dbReference type="EMBL" id="JAXCGZ010007138">
    <property type="protein sequence ID" value="KAK7079403.1"/>
    <property type="molecule type" value="Genomic_DNA"/>
</dbReference>
<evidence type="ECO:0000256" key="1">
    <source>
        <dbReference type="ARBA" id="ARBA00022723"/>
    </source>
</evidence>
<evidence type="ECO:0000256" key="3">
    <source>
        <dbReference type="ARBA" id="ARBA00022833"/>
    </source>
</evidence>